<gene>
    <name evidence="1" type="ORF">MNB_SM-5-117</name>
</gene>
<sequence length="88" mass="10503">MTKTPTTKKAQVVRHAHSVKKHYSRKLYLEAILNKSALINHKWYKENQRVYGYKLIKINRTSVVLQKQHKKLLLSTVIKHKNLIFHNK</sequence>
<dbReference type="AlphaFoldDB" id="A0A1W1BFB1"/>
<organism evidence="1">
    <name type="scientific">hydrothermal vent metagenome</name>
    <dbReference type="NCBI Taxonomy" id="652676"/>
    <lineage>
        <taxon>unclassified sequences</taxon>
        <taxon>metagenomes</taxon>
        <taxon>ecological metagenomes</taxon>
    </lineage>
</organism>
<dbReference type="EMBL" id="FPHH01000017">
    <property type="protein sequence ID" value="SFV52240.1"/>
    <property type="molecule type" value="Genomic_DNA"/>
</dbReference>
<accession>A0A1W1BFB1</accession>
<proteinExistence type="predicted"/>
<reference evidence="1" key="1">
    <citation type="submission" date="2016-10" db="EMBL/GenBank/DDBJ databases">
        <authorList>
            <person name="de Groot N.N."/>
        </authorList>
    </citation>
    <scope>NUCLEOTIDE SEQUENCE</scope>
</reference>
<protein>
    <submittedName>
        <fullName evidence="1">Uncharacterized protein</fullName>
    </submittedName>
</protein>
<name>A0A1W1BFB1_9ZZZZ</name>
<evidence type="ECO:0000313" key="1">
    <source>
        <dbReference type="EMBL" id="SFV52240.1"/>
    </source>
</evidence>